<dbReference type="AlphaFoldDB" id="A0A8X6JLS8"/>
<dbReference type="Proteomes" id="UP000887116">
    <property type="component" value="Unassembled WGS sequence"/>
</dbReference>
<comment type="caution">
    <text evidence="1">The sequence shown here is derived from an EMBL/GenBank/DDBJ whole genome shotgun (WGS) entry which is preliminary data.</text>
</comment>
<evidence type="ECO:0000313" key="1">
    <source>
        <dbReference type="EMBL" id="GFR11631.1"/>
    </source>
</evidence>
<name>A0A8X6JLS8_TRICU</name>
<sequence length="88" mass="10112">MFSQDLADHPFRREDRRVLESFESKSYGIGGKNCVRNSKKPLDATSVRGHIIENFNIMVYMPKVLLLNQTVPQPMPSTAYKMDRSGQH</sequence>
<gene>
    <name evidence="1" type="ORF">TNCT_728981</name>
</gene>
<accession>A0A8X6JLS8</accession>
<keyword evidence="2" id="KW-1185">Reference proteome</keyword>
<proteinExistence type="predicted"/>
<organism evidence="1 2">
    <name type="scientific">Trichonephila clavata</name>
    <name type="common">Joro spider</name>
    <name type="synonym">Nephila clavata</name>
    <dbReference type="NCBI Taxonomy" id="2740835"/>
    <lineage>
        <taxon>Eukaryota</taxon>
        <taxon>Metazoa</taxon>
        <taxon>Ecdysozoa</taxon>
        <taxon>Arthropoda</taxon>
        <taxon>Chelicerata</taxon>
        <taxon>Arachnida</taxon>
        <taxon>Araneae</taxon>
        <taxon>Araneomorphae</taxon>
        <taxon>Entelegynae</taxon>
        <taxon>Araneoidea</taxon>
        <taxon>Nephilidae</taxon>
        <taxon>Trichonephila</taxon>
    </lineage>
</organism>
<evidence type="ECO:0000313" key="2">
    <source>
        <dbReference type="Proteomes" id="UP000887116"/>
    </source>
</evidence>
<reference evidence="1" key="1">
    <citation type="submission" date="2020-07" db="EMBL/GenBank/DDBJ databases">
        <title>Multicomponent nature underlies the extraordinary mechanical properties of spider dragline silk.</title>
        <authorList>
            <person name="Kono N."/>
            <person name="Nakamura H."/>
            <person name="Mori M."/>
            <person name="Yoshida Y."/>
            <person name="Ohtoshi R."/>
            <person name="Malay A.D."/>
            <person name="Moran D.A.P."/>
            <person name="Tomita M."/>
            <person name="Numata K."/>
            <person name="Arakawa K."/>
        </authorList>
    </citation>
    <scope>NUCLEOTIDE SEQUENCE</scope>
</reference>
<dbReference type="EMBL" id="BMAO01006797">
    <property type="protein sequence ID" value="GFR11631.1"/>
    <property type="molecule type" value="Genomic_DNA"/>
</dbReference>
<protein>
    <submittedName>
        <fullName evidence="1">Uncharacterized protein</fullName>
    </submittedName>
</protein>